<evidence type="ECO:0000256" key="8">
    <source>
        <dbReference type="ARBA" id="ARBA00022840"/>
    </source>
</evidence>
<dbReference type="GO" id="GO:0005874">
    <property type="term" value="C:microtubule"/>
    <property type="evidence" value="ECO:0007669"/>
    <property type="project" value="UniProtKB-KW"/>
</dbReference>
<dbReference type="GO" id="GO:0030496">
    <property type="term" value="C:midbody"/>
    <property type="evidence" value="ECO:0007669"/>
    <property type="project" value="UniProtKB-SubCell"/>
</dbReference>
<evidence type="ECO:0000256" key="4">
    <source>
        <dbReference type="ARBA" id="ARBA00022490"/>
    </source>
</evidence>
<feature type="domain" description="Kinesin motor" evidence="19">
    <location>
        <begin position="207"/>
        <end position="552"/>
    </location>
</feature>
<comment type="subunit">
    <text evidence="13">Directly interacts with PRC1 within a complex also containing KIF4A, KIF20A and KIF23; targets to the central spindle. Directly interacts with CIT depending on the activation state of the kinase (stronger interaction with the kinase-dead form); targets to the midbody. Interacts with ARRB2; the interaction is detected in the nucleus upon OR1D2 stimulation. Interacts with AKT1; the interaction is detected in the plasma membrane upon INS stimulation and promotes AKT1 phosphorylation. Interacts with SVIL; at midbody during cytokinesis. Interacts with RADIL (via PDZ domain); recruits RADIL to the microtubule network restricting RADIL from interaction with activated RAP1A.</text>
</comment>
<evidence type="ECO:0000256" key="15">
    <source>
        <dbReference type="PROSITE-ProRule" id="PRU00283"/>
    </source>
</evidence>
<dbReference type="GO" id="GO:0008017">
    <property type="term" value="F:microtubule binding"/>
    <property type="evidence" value="ECO:0007669"/>
    <property type="project" value="InterPro"/>
</dbReference>
<dbReference type="Pfam" id="PF23313">
    <property type="entry name" value="4HB_KIF14"/>
    <property type="match status" value="1"/>
</dbReference>
<comment type="subcellular location">
    <subcellularLocation>
        <location evidence="2">Cytoplasm</location>
        <location evidence="2">Cytoskeleton</location>
        <location evidence="2">Spindle</location>
    </subcellularLocation>
    <subcellularLocation>
        <location evidence="3">Midbody</location>
    </subcellularLocation>
    <subcellularLocation>
        <location evidence="1">Nucleus</location>
    </subcellularLocation>
</comment>
<evidence type="ECO:0000256" key="6">
    <source>
        <dbReference type="ARBA" id="ARBA00022701"/>
    </source>
</evidence>
<feature type="region of interest" description="Disordered" evidence="17">
    <location>
        <begin position="1403"/>
        <end position="1427"/>
    </location>
</feature>
<evidence type="ECO:0000256" key="9">
    <source>
        <dbReference type="ARBA" id="ARBA00023054"/>
    </source>
</evidence>
<dbReference type="InterPro" id="IPR032405">
    <property type="entry name" value="Kinesin_assoc"/>
</dbReference>
<dbReference type="SUPFAM" id="SSF52540">
    <property type="entry name" value="P-loop containing nucleoside triphosphate hydrolases"/>
    <property type="match status" value="1"/>
</dbReference>
<accession>A0A6Q2XVY1</accession>
<feature type="region of interest" description="Disordered" evidence="17">
    <location>
        <begin position="78"/>
        <end position="124"/>
    </location>
</feature>
<keyword evidence="7 15" id="KW-0547">Nucleotide-binding</keyword>
<dbReference type="Pfam" id="PF00498">
    <property type="entry name" value="FHA"/>
    <property type="match status" value="1"/>
</dbReference>
<reference evidence="20" key="2">
    <citation type="submission" date="2020-02" db="EMBL/GenBank/DDBJ databases">
        <title>Esox lucius (northern pike) genome, fEsoLuc1, primary haplotype.</title>
        <authorList>
            <person name="Myers G."/>
            <person name="Karagic N."/>
            <person name="Meyer A."/>
            <person name="Pippel M."/>
            <person name="Reichard M."/>
            <person name="Winkler S."/>
            <person name="Tracey A."/>
            <person name="Sims Y."/>
            <person name="Howe K."/>
            <person name="Rhie A."/>
            <person name="Formenti G."/>
            <person name="Durbin R."/>
            <person name="Fedrigo O."/>
            <person name="Jarvis E.D."/>
        </authorList>
    </citation>
    <scope>NUCLEOTIDE SEQUENCE [LARGE SCALE GENOMIC DNA]</scope>
</reference>
<evidence type="ECO:0000256" key="3">
    <source>
        <dbReference type="ARBA" id="ARBA00004214"/>
    </source>
</evidence>
<dbReference type="FunFam" id="3.40.850.10:FF:000042">
    <property type="entry name" value="Kinesin family member 14"/>
    <property type="match status" value="1"/>
</dbReference>
<keyword evidence="5" id="KW-0597">Phosphoprotein</keyword>
<evidence type="ECO:0000256" key="16">
    <source>
        <dbReference type="SAM" id="Coils"/>
    </source>
</evidence>
<dbReference type="PROSITE" id="PS50067">
    <property type="entry name" value="KINESIN_MOTOR_2"/>
    <property type="match status" value="1"/>
</dbReference>
<keyword evidence="10 15" id="KW-0505">Motor protein</keyword>
<keyword evidence="21" id="KW-1185">Reference proteome</keyword>
<dbReference type="PROSITE" id="PS00411">
    <property type="entry name" value="KINESIN_MOTOR_1"/>
    <property type="match status" value="1"/>
</dbReference>
<reference evidence="20" key="3">
    <citation type="submission" date="2025-08" db="UniProtKB">
        <authorList>
            <consortium name="Ensembl"/>
        </authorList>
    </citation>
    <scope>IDENTIFICATION</scope>
</reference>
<name>A0A6Q2XVY1_ESOLU</name>
<organism evidence="20 21">
    <name type="scientific">Esox lucius</name>
    <name type="common">Northern pike</name>
    <dbReference type="NCBI Taxonomy" id="8010"/>
    <lineage>
        <taxon>Eukaryota</taxon>
        <taxon>Metazoa</taxon>
        <taxon>Chordata</taxon>
        <taxon>Craniata</taxon>
        <taxon>Vertebrata</taxon>
        <taxon>Euteleostomi</taxon>
        <taxon>Actinopterygii</taxon>
        <taxon>Neopterygii</taxon>
        <taxon>Teleostei</taxon>
        <taxon>Protacanthopterygii</taxon>
        <taxon>Esociformes</taxon>
        <taxon>Esocidae</taxon>
        <taxon>Esox</taxon>
    </lineage>
</organism>
<dbReference type="InterPro" id="IPR056523">
    <property type="entry name" value="4HB_KIF14"/>
</dbReference>
<proteinExistence type="inferred from homology"/>
<dbReference type="GO" id="GO:0007018">
    <property type="term" value="P:microtubule-based movement"/>
    <property type="evidence" value="ECO:0007669"/>
    <property type="project" value="InterPro"/>
</dbReference>
<dbReference type="Proteomes" id="UP000265140">
    <property type="component" value="Chromosome 8"/>
</dbReference>
<reference evidence="20" key="4">
    <citation type="submission" date="2025-09" db="UniProtKB">
        <authorList>
            <consortium name="Ensembl"/>
        </authorList>
    </citation>
    <scope>IDENTIFICATION</scope>
</reference>
<evidence type="ECO:0000313" key="21">
    <source>
        <dbReference type="Proteomes" id="UP000265140"/>
    </source>
</evidence>
<dbReference type="Ensembl" id="ENSELUT00000071129.2">
    <property type="protein sequence ID" value="ENSELUP00000057281.2"/>
    <property type="gene ID" value="ENSELUG00000005632.3"/>
</dbReference>
<evidence type="ECO:0000256" key="14">
    <source>
        <dbReference type="ARBA" id="ARBA00073220"/>
    </source>
</evidence>
<dbReference type="InterPro" id="IPR036961">
    <property type="entry name" value="Kinesin_motor_dom_sf"/>
</dbReference>
<dbReference type="FunFam" id="2.60.200.20:FF:000020">
    <property type="entry name" value="Kinesin family member 14"/>
    <property type="match status" value="1"/>
</dbReference>
<feature type="domain" description="FHA" evidence="18">
    <location>
        <begin position="676"/>
        <end position="727"/>
    </location>
</feature>
<dbReference type="InterPro" id="IPR027417">
    <property type="entry name" value="P-loop_NTPase"/>
</dbReference>
<evidence type="ECO:0000256" key="5">
    <source>
        <dbReference type="ARBA" id="ARBA00022553"/>
    </source>
</evidence>
<dbReference type="InterPro" id="IPR001752">
    <property type="entry name" value="Kinesin_motor_dom"/>
</dbReference>
<feature type="region of interest" description="Disordered" evidence="17">
    <location>
        <begin position="1"/>
        <end position="61"/>
    </location>
</feature>
<feature type="coiled-coil region" evidence="16">
    <location>
        <begin position="592"/>
        <end position="644"/>
    </location>
</feature>
<evidence type="ECO:0000259" key="18">
    <source>
        <dbReference type="PROSITE" id="PS50006"/>
    </source>
</evidence>
<dbReference type="PRINTS" id="PR00380">
    <property type="entry name" value="KINESINHEAVY"/>
</dbReference>
<dbReference type="InterPro" id="IPR000253">
    <property type="entry name" value="FHA_dom"/>
</dbReference>
<keyword evidence="8 15" id="KW-0067">ATP-binding</keyword>
<dbReference type="GO" id="GO:0005524">
    <property type="term" value="F:ATP binding"/>
    <property type="evidence" value="ECO:0007669"/>
    <property type="project" value="UniProtKB-UniRule"/>
</dbReference>
<gene>
    <name evidence="20" type="primary">KIF14</name>
</gene>
<feature type="coiled-coil region" evidence="16">
    <location>
        <begin position="779"/>
        <end position="923"/>
    </location>
</feature>
<feature type="compositionally biased region" description="Basic and acidic residues" evidence="17">
    <location>
        <begin position="1407"/>
        <end position="1424"/>
    </location>
</feature>
<dbReference type="Bgee" id="ENSELUG00000005632">
    <property type="expression patterns" value="Expressed in ovary and 10 other cell types or tissues"/>
</dbReference>
<dbReference type="GO" id="GO:0005819">
    <property type="term" value="C:spindle"/>
    <property type="evidence" value="ECO:0007669"/>
    <property type="project" value="UniProtKB-SubCell"/>
</dbReference>
<evidence type="ECO:0000256" key="17">
    <source>
        <dbReference type="SAM" id="MobiDB-lite"/>
    </source>
</evidence>
<dbReference type="Pfam" id="PF16183">
    <property type="entry name" value="Kinesin_assoc"/>
    <property type="match status" value="1"/>
</dbReference>
<keyword evidence="12" id="KW-0539">Nucleus</keyword>
<evidence type="ECO:0000256" key="11">
    <source>
        <dbReference type="ARBA" id="ARBA00023212"/>
    </source>
</evidence>
<dbReference type="Pfam" id="PF00225">
    <property type="entry name" value="Kinesin"/>
    <property type="match status" value="1"/>
</dbReference>
<evidence type="ECO:0000256" key="10">
    <source>
        <dbReference type="ARBA" id="ARBA00023175"/>
    </source>
</evidence>
<dbReference type="GO" id="GO:0043066">
    <property type="term" value="P:negative regulation of apoptotic process"/>
    <property type="evidence" value="ECO:0007669"/>
    <property type="project" value="UniProtKB-ARBA"/>
</dbReference>
<dbReference type="InterPro" id="IPR019821">
    <property type="entry name" value="Kinesin_motor_CS"/>
</dbReference>
<evidence type="ECO:0000259" key="19">
    <source>
        <dbReference type="PROSITE" id="PS50067"/>
    </source>
</evidence>
<dbReference type="SMART" id="SM00240">
    <property type="entry name" value="FHA"/>
    <property type="match status" value="1"/>
</dbReference>
<evidence type="ECO:0000256" key="7">
    <source>
        <dbReference type="ARBA" id="ARBA00022741"/>
    </source>
</evidence>
<keyword evidence="6" id="KW-0493">Microtubule</keyword>
<protein>
    <recommendedName>
        <fullName evidence="14">Kinesin-like protein KIF14</fullName>
    </recommendedName>
</protein>
<feature type="compositionally biased region" description="Polar residues" evidence="17">
    <location>
        <begin position="108"/>
        <end position="117"/>
    </location>
</feature>
<dbReference type="GO" id="GO:0005634">
    <property type="term" value="C:nucleus"/>
    <property type="evidence" value="ECO:0007669"/>
    <property type="project" value="UniProtKB-SubCell"/>
</dbReference>
<dbReference type="InterPro" id="IPR008984">
    <property type="entry name" value="SMAD_FHA_dom_sf"/>
</dbReference>
<dbReference type="PANTHER" id="PTHR47117">
    <property type="entry name" value="STAR-RELATED LIPID TRANSFER PROTEIN 9"/>
    <property type="match status" value="1"/>
</dbReference>
<dbReference type="SMART" id="SM00129">
    <property type="entry name" value="KISc"/>
    <property type="match status" value="1"/>
</dbReference>
<dbReference type="CDD" id="cd22707">
    <property type="entry name" value="FHA_KIF14"/>
    <property type="match status" value="1"/>
</dbReference>
<dbReference type="Gene3D" id="2.60.200.20">
    <property type="match status" value="1"/>
</dbReference>
<dbReference type="GO" id="GO:0003777">
    <property type="term" value="F:microtubule motor activity"/>
    <property type="evidence" value="ECO:0007669"/>
    <property type="project" value="InterPro"/>
</dbReference>
<feature type="compositionally biased region" description="Polar residues" evidence="17">
    <location>
        <begin position="24"/>
        <end position="43"/>
    </location>
</feature>
<dbReference type="SUPFAM" id="SSF49879">
    <property type="entry name" value="SMAD/FHA domain"/>
    <property type="match status" value="1"/>
</dbReference>
<keyword evidence="11" id="KW-0206">Cytoskeleton</keyword>
<dbReference type="GO" id="GO:0007420">
    <property type="term" value="P:brain development"/>
    <property type="evidence" value="ECO:0007669"/>
    <property type="project" value="Ensembl"/>
</dbReference>
<evidence type="ECO:0000313" key="20">
    <source>
        <dbReference type="Ensembl" id="ENSELUP00000057281.2"/>
    </source>
</evidence>
<feature type="binding site" evidence="15">
    <location>
        <begin position="296"/>
        <end position="303"/>
    </location>
    <ligand>
        <name>ATP</name>
        <dbReference type="ChEBI" id="CHEBI:30616"/>
    </ligand>
</feature>
<sequence length="1461" mass="162441">ISLEEVAQETTKGGDSSSLDKSKMINTTYVVSALSKSGGQRNGSPAPGRLTLQRRKTGNGTPVVEKRLTLQRRNRTGSIDKSAGCDISKATEGSRQHWVSGTDPHQSKVLSESNPRTPGSAGVLRSFSLRETTSKSKPGEVVSLLNKPTKGLERFASRFAVRNNVINSDLSAGRSSTLAPAVSTEPLVQPSTIQKREPETLKMENSAVTVAVRVRPFNTREKTEKALQVILMNNQETVVHHPDTKQRHCFTYDFSFCSVDESNPGFASQQKVYEEVAKPLLERAFEGFNICLFAYGQTGSGKSYTMMGFGEEAGVTPRFCVELFSRLSAVENKEVTCQLEMSYFEVYNEKIHDLLVARDEQNYKMLPLRVREHPVDGPYVAELSTLCKFSLPVCTKVWLELGNRQRATAATGMNDKSSRSHSVFTLVLTQTKTELVEGEEHVHRITSRINLVDLAGSERSSSAQTSGDRLREGASINKSLLTLGKVISALSEQVQTRRKIFIPYRDSVLTWLLKESLGGNSKTAMIATLSPAGSSVEESLSTLRYAQQARMIVNVAKVNEDTNAKLIRELKAEVEKLRAAQMSSQGIEPEKMQLFQQEILALKNQLSQQERDMAEAHRAWREKLEQAEKRKREETKELQKAGIAFKVDNRLPNLVNLNEDPQLSEMLLYMIKEGQTKVGQNKPESAHDIQLSGALIADRHCVISNTNGEVRITPMENAKTFVNGNLISTITVIHHGDRVILGGDHYFRFNHPTEVQSGKRASCWTGAGDGQKDFEFAKNELLSAQRAQLEEEIEDARLKAKEEMMHGIQVAKEMAQKELSDQKSQYENRIRALERELEEETERKRLQELDQRRVASKVEELQSAKLELEQEVDAQKRRLRLYAETQATRQAMTDHGIRQAKVVEALEAEKMKISKDLEEMQKKMALKGSQTLKNVPPQWDAMKLSLMIEEANKISAKLRKNTVFSRHEGSEKEDVEGELQVRVQNTKLGISTFWTLEKFQSSMAAMRELTQGDSRTSKDDDVFYDPNDEWEQDISSSNASSFSRRRSRSLLKSRRISGRLYEIRVHPIQSLHSNNSSQSSGLMGVAKPPSVHPSSSVSALPGVCKDLIGHTVDQLRVGHSYEETMADRLIRDLFCIYSAVTAISGLYDSMNDDSQDSVFVLEPEAQRQLIKATSAIERAVFITLQWVAAVKPRAGPLYTNTEELKTQVRRMGGYFQLLIQGCDSEISSMVTEALRKSGKCLDMALRVTSHLAALTDTQIHLTELGTEAACKVTVPPHSLRTTTLCLSYYEDSEKRSEDPDSSHLQGARNTAAKLFELNQAIRQLQTTLAVALRGKVNDSSLSPCQETLSSAAKAINEIIDGLPRGGTSAAVAYSSLQLPCLQTVVVARDELHAVLRTLGNAFNPQGPEEKRASSGSEEGDRTIVKEGPTVVSATERNRGVPKIAFSLPSSGTLSNGDPQWV</sequence>
<dbReference type="GO" id="GO:0001822">
    <property type="term" value="P:kidney development"/>
    <property type="evidence" value="ECO:0007669"/>
    <property type="project" value="Ensembl"/>
</dbReference>
<evidence type="ECO:0000256" key="12">
    <source>
        <dbReference type="ARBA" id="ARBA00023242"/>
    </source>
</evidence>
<evidence type="ECO:0000256" key="2">
    <source>
        <dbReference type="ARBA" id="ARBA00004186"/>
    </source>
</evidence>
<keyword evidence="9 16" id="KW-0175">Coiled coil</keyword>
<comment type="similarity">
    <text evidence="15">Belongs to the TRAFAC class myosin-kinesin ATPase superfamily. Kinesin family.</text>
</comment>
<dbReference type="PROSITE" id="PS50006">
    <property type="entry name" value="FHA_DOMAIN"/>
    <property type="match status" value="1"/>
</dbReference>
<reference evidence="21" key="1">
    <citation type="journal article" date="2014" name="PLoS ONE">
        <title>The genome and linkage map of the northern pike (Esox lucius): conserved synteny revealed between the salmonid sister group and the Neoteleostei.</title>
        <authorList>
            <person name="Rondeau E.B."/>
            <person name="Minkley D.R."/>
            <person name="Leong J.S."/>
            <person name="Messmer A.M."/>
            <person name="Jantzen J.R."/>
            <person name="von Schalburg K.R."/>
            <person name="Lemon C."/>
            <person name="Bird N.H."/>
            <person name="Koop B.F."/>
        </authorList>
    </citation>
    <scope>NUCLEOTIDE SEQUENCE</scope>
</reference>
<evidence type="ECO:0000256" key="13">
    <source>
        <dbReference type="ARBA" id="ARBA00064520"/>
    </source>
</evidence>
<evidence type="ECO:0000256" key="1">
    <source>
        <dbReference type="ARBA" id="ARBA00004123"/>
    </source>
</evidence>
<dbReference type="Gene3D" id="3.40.850.10">
    <property type="entry name" value="Kinesin motor domain"/>
    <property type="match status" value="1"/>
</dbReference>
<dbReference type="GeneTree" id="ENSGT00940000156834"/>
<keyword evidence="4" id="KW-0963">Cytoplasm</keyword>
<dbReference type="PANTHER" id="PTHR47117:SF5">
    <property type="entry name" value="KINESIN-LIKE PROTEIN KIF14"/>
    <property type="match status" value="1"/>
</dbReference>